<feature type="region of interest" description="Disordered" evidence="5">
    <location>
        <begin position="234"/>
        <end position="253"/>
    </location>
</feature>
<dbReference type="OrthoDB" id="4062651at2759"/>
<dbReference type="InterPro" id="IPR001245">
    <property type="entry name" value="Ser-Thr/Tyr_kinase_cat_dom"/>
</dbReference>
<feature type="compositionally biased region" description="Acidic residues" evidence="5">
    <location>
        <begin position="422"/>
        <end position="435"/>
    </location>
</feature>
<dbReference type="Gene3D" id="3.30.200.20">
    <property type="entry name" value="Phosphorylase Kinase, domain 1"/>
    <property type="match status" value="1"/>
</dbReference>
<feature type="compositionally biased region" description="Basic and acidic residues" evidence="5">
    <location>
        <begin position="123"/>
        <end position="132"/>
    </location>
</feature>
<reference evidence="8" key="2">
    <citation type="submission" date="2015-01" db="EMBL/GenBank/DDBJ databases">
        <title>Evolutionary Origins and Diversification of the Mycorrhizal Mutualists.</title>
        <authorList>
            <consortium name="DOE Joint Genome Institute"/>
            <consortium name="Mycorrhizal Genomics Consortium"/>
            <person name="Kohler A."/>
            <person name="Kuo A."/>
            <person name="Nagy L.G."/>
            <person name="Floudas D."/>
            <person name="Copeland A."/>
            <person name="Barry K.W."/>
            <person name="Cichocki N."/>
            <person name="Veneault-Fourrey C."/>
            <person name="LaButti K."/>
            <person name="Lindquist E.A."/>
            <person name="Lipzen A."/>
            <person name="Lundell T."/>
            <person name="Morin E."/>
            <person name="Murat C."/>
            <person name="Riley R."/>
            <person name="Ohm R."/>
            <person name="Sun H."/>
            <person name="Tunlid A."/>
            <person name="Henrissat B."/>
            <person name="Grigoriev I.V."/>
            <person name="Hibbett D.S."/>
            <person name="Martin F."/>
        </authorList>
    </citation>
    <scope>NUCLEOTIDE SEQUENCE [LARGE SCALE GENOMIC DNA]</scope>
    <source>
        <strain evidence="8">MAFF 305830</strain>
    </source>
</reference>
<dbReference type="Proteomes" id="UP000054097">
    <property type="component" value="Unassembled WGS sequence"/>
</dbReference>
<dbReference type="EMBL" id="KN824283">
    <property type="protein sequence ID" value="KIM30987.1"/>
    <property type="molecule type" value="Genomic_DNA"/>
</dbReference>
<dbReference type="PROSITE" id="PS50011">
    <property type="entry name" value="PROTEIN_KINASE_DOM"/>
    <property type="match status" value="1"/>
</dbReference>
<evidence type="ECO:0000313" key="8">
    <source>
        <dbReference type="Proteomes" id="UP000054097"/>
    </source>
</evidence>
<dbReference type="InterPro" id="IPR011009">
    <property type="entry name" value="Kinase-like_dom_sf"/>
</dbReference>
<feature type="region of interest" description="Disordered" evidence="5">
    <location>
        <begin position="189"/>
        <end position="222"/>
    </location>
</feature>
<feature type="compositionally biased region" description="Low complexity" evidence="5">
    <location>
        <begin position="369"/>
        <end position="384"/>
    </location>
</feature>
<feature type="region of interest" description="Disordered" evidence="5">
    <location>
        <begin position="522"/>
        <end position="573"/>
    </location>
</feature>
<evidence type="ECO:0000256" key="2">
    <source>
        <dbReference type="ARBA" id="ARBA00022741"/>
    </source>
</evidence>
<feature type="region of interest" description="Disordered" evidence="5">
    <location>
        <begin position="263"/>
        <end position="483"/>
    </location>
</feature>
<dbReference type="GO" id="GO:0005524">
    <property type="term" value="F:ATP binding"/>
    <property type="evidence" value="ECO:0007669"/>
    <property type="project" value="UniProtKB-KW"/>
</dbReference>
<dbReference type="Gene3D" id="1.10.510.10">
    <property type="entry name" value="Transferase(Phosphotransferase) domain 1"/>
    <property type="match status" value="1"/>
</dbReference>
<evidence type="ECO:0000313" key="7">
    <source>
        <dbReference type="EMBL" id="KIM30987.1"/>
    </source>
</evidence>
<feature type="compositionally biased region" description="Acidic residues" evidence="5">
    <location>
        <begin position="387"/>
        <end position="404"/>
    </location>
</feature>
<accession>A0A0C2XPU6</accession>
<keyword evidence="3" id="KW-0418">Kinase</keyword>
<dbReference type="PANTHER" id="PTHR44329">
    <property type="entry name" value="SERINE/THREONINE-PROTEIN KINASE TNNI3K-RELATED"/>
    <property type="match status" value="1"/>
</dbReference>
<feature type="compositionally biased region" description="Pro residues" evidence="5">
    <location>
        <begin position="283"/>
        <end position="292"/>
    </location>
</feature>
<organism evidence="7 8">
    <name type="scientific">Serendipita vermifera MAFF 305830</name>
    <dbReference type="NCBI Taxonomy" id="933852"/>
    <lineage>
        <taxon>Eukaryota</taxon>
        <taxon>Fungi</taxon>
        <taxon>Dikarya</taxon>
        <taxon>Basidiomycota</taxon>
        <taxon>Agaricomycotina</taxon>
        <taxon>Agaricomycetes</taxon>
        <taxon>Sebacinales</taxon>
        <taxon>Serendipitaceae</taxon>
        <taxon>Serendipita</taxon>
    </lineage>
</organism>
<evidence type="ECO:0000256" key="1">
    <source>
        <dbReference type="ARBA" id="ARBA00022679"/>
    </source>
</evidence>
<keyword evidence="4" id="KW-0067">ATP-binding</keyword>
<feature type="compositionally biased region" description="Acidic residues" evidence="5">
    <location>
        <begin position="112"/>
        <end position="122"/>
    </location>
</feature>
<dbReference type="AlphaFoldDB" id="A0A0C2XPU6"/>
<feature type="compositionally biased region" description="Basic and acidic residues" evidence="5">
    <location>
        <begin position="348"/>
        <end position="360"/>
    </location>
</feature>
<evidence type="ECO:0000256" key="3">
    <source>
        <dbReference type="ARBA" id="ARBA00022777"/>
    </source>
</evidence>
<dbReference type="CDD" id="cd13999">
    <property type="entry name" value="STKc_MAP3K-like"/>
    <property type="match status" value="1"/>
</dbReference>
<evidence type="ECO:0000256" key="4">
    <source>
        <dbReference type="ARBA" id="ARBA00022840"/>
    </source>
</evidence>
<feature type="compositionally biased region" description="Polar residues" evidence="5">
    <location>
        <begin position="234"/>
        <end position="245"/>
    </location>
</feature>
<feature type="region of interest" description="Disordered" evidence="5">
    <location>
        <begin position="84"/>
        <end position="132"/>
    </location>
</feature>
<protein>
    <recommendedName>
        <fullName evidence="6">Protein kinase domain-containing protein</fullName>
    </recommendedName>
</protein>
<feature type="region of interest" description="Disordered" evidence="5">
    <location>
        <begin position="1"/>
        <end position="22"/>
    </location>
</feature>
<dbReference type="GO" id="GO:0004674">
    <property type="term" value="F:protein serine/threonine kinase activity"/>
    <property type="evidence" value="ECO:0007669"/>
    <property type="project" value="TreeGrafter"/>
</dbReference>
<feature type="compositionally biased region" description="Acidic residues" evidence="5">
    <location>
        <begin position="442"/>
        <end position="483"/>
    </location>
</feature>
<dbReference type="SUPFAM" id="SSF56112">
    <property type="entry name" value="Protein kinase-like (PK-like)"/>
    <property type="match status" value="1"/>
</dbReference>
<dbReference type="PANTHER" id="PTHR44329:SF288">
    <property type="entry name" value="MITOGEN-ACTIVATED PROTEIN KINASE KINASE KINASE 20"/>
    <property type="match status" value="1"/>
</dbReference>
<reference evidence="7 8" key="1">
    <citation type="submission" date="2014-04" db="EMBL/GenBank/DDBJ databases">
        <authorList>
            <consortium name="DOE Joint Genome Institute"/>
            <person name="Kuo A."/>
            <person name="Zuccaro A."/>
            <person name="Kohler A."/>
            <person name="Nagy L.G."/>
            <person name="Floudas D."/>
            <person name="Copeland A."/>
            <person name="Barry K.W."/>
            <person name="Cichocki N."/>
            <person name="Veneault-Fourrey C."/>
            <person name="LaButti K."/>
            <person name="Lindquist E.A."/>
            <person name="Lipzen A."/>
            <person name="Lundell T."/>
            <person name="Morin E."/>
            <person name="Murat C."/>
            <person name="Sun H."/>
            <person name="Tunlid A."/>
            <person name="Henrissat B."/>
            <person name="Grigoriev I.V."/>
            <person name="Hibbett D.S."/>
            <person name="Martin F."/>
            <person name="Nordberg H.P."/>
            <person name="Cantor M.N."/>
            <person name="Hua S.X."/>
        </authorList>
    </citation>
    <scope>NUCLEOTIDE SEQUENCE [LARGE SCALE GENOMIC DNA]</scope>
    <source>
        <strain evidence="7 8">MAFF 305830</strain>
    </source>
</reference>
<gene>
    <name evidence="7" type="ORF">M408DRAFT_327896</name>
</gene>
<sequence>MTLRRTAGTQTGRKHPPHFKGEKLTLDDTFSTIQRPALVTIQHNIRRNKSRLGFVPDEAVIATNSDDAPSVGTKRKRALAGIENNAMAGPSTTLQRHAKRLKRSSSPVPSDSDTDDEQEAAMETEHNSDEEHSLDYLLHWAPRSQLEKLKKDQLIQLYKEARISRQDDSDIEHLTRRVLAAAIFTARNRSKKGGVGKRAPDGHGRHHPRPIAHAPFTPDSDDYLSVAKGRNALRRNQTTMETSGATVHPLPLGRSFSLNTLAKNKRQNRRTEINSNGSTLSDEPPPITPISPPITRKRVQSDPKHALISYSESESEDMPHGYEPSPRRLRSHGDRSAHDSNSTAAARHLPDRTAKPKMGELQEDDSESDSGGSDNEGVPASSTMDSDRDDMSDEEEDEEEETEEESPRKLRNGKVVPRDGRDGDEDEEVEEDAETETGGSEISEEDADASADPEYMEEDEEVQADAVAPEDDEEANEDEDEVDLSVETMKTLVRYRRDELVRLCESRSLDVEGTKPQLAKALLEWRDSTPHSSSSASTVRAPETEHPGKKKGRPPVLERSGRVHVSQPQTPPLTCDESIDDVDGVVRNNNPDEPEFDFDLETLGLEDKEIPYDKLVKKEKIGSGGFKDVYSGTLGSRKVAIAEFRGTLTAMDIKELQLLRDLSHENIVRFFGVSVPENTKETPVMMISELCTNGDLFDYIRNEKAPTLSRVLRLMFDIARGLEYLHKRKPSIIHRDCKSSNILITGKGRAKIADFGLAKVKQSTRSMVRSLVGTVNWQAPELWHAHPKYDHKADVFSCAMVFWEILQWHLNNKKYPWEGMNEHAIYEAVGTRRLRPSINGLRKQWCPEIVDLLERMWAQDPRDRPTMSEVVIELDNMRA</sequence>
<name>A0A0C2XPU6_SERVB</name>
<dbReference type="HOGENOM" id="CLU_008519_0_0_1"/>
<dbReference type="InterPro" id="IPR051681">
    <property type="entry name" value="Ser/Thr_Kinases-Pseudokinases"/>
</dbReference>
<keyword evidence="8" id="KW-1185">Reference proteome</keyword>
<feature type="domain" description="Protein kinase" evidence="6">
    <location>
        <begin position="615"/>
        <end position="879"/>
    </location>
</feature>
<proteinExistence type="predicted"/>
<dbReference type="Pfam" id="PF07714">
    <property type="entry name" value="PK_Tyr_Ser-Thr"/>
    <property type="match status" value="1"/>
</dbReference>
<keyword evidence="2" id="KW-0547">Nucleotide-binding</keyword>
<evidence type="ECO:0000259" key="6">
    <source>
        <dbReference type="PROSITE" id="PS50011"/>
    </source>
</evidence>
<dbReference type="InterPro" id="IPR000719">
    <property type="entry name" value="Prot_kinase_dom"/>
</dbReference>
<keyword evidence="1" id="KW-0808">Transferase</keyword>
<evidence type="ECO:0000256" key="5">
    <source>
        <dbReference type="SAM" id="MobiDB-lite"/>
    </source>
</evidence>
<dbReference type="STRING" id="933852.A0A0C2XPU6"/>